<dbReference type="CDD" id="cd21807">
    <property type="entry name" value="ABC-2_lan_permease_MutE_EpiE-like"/>
    <property type="match status" value="1"/>
</dbReference>
<evidence type="ECO:0000256" key="1">
    <source>
        <dbReference type="SAM" id="Phobius"/>
    </source>
</evidence>
<evidence type="ECO:0000313" key="2">
    <source>
        <dbReference type="EMBL" id="MCQ9210155.1"/>
    </source>
</evidence>
<organism evidence="2 3">
    <name type="scientific">Granulicatella seriolae</name>
    <dbReference type="NCBI Taxonomy" id="2967226"/>
    <lineage>
        <taxon>Bacteria</taxon>
        <taxon>Bacillati</taxon>
        <taxon>Bacillota</taxon>
        <taxon>Bacilli</taxon>
        <taxon>Lactobacillales</taxon>
        <taxon>Carnobacteriaceae</taxon>
        <taxon>Granulicatella</taxon>
    </lineage>
</organism>
<feature type="transmembrane region" description="Helical" evidence="1">
    <location>
        <begin position="20"/>
        <end position="42"/>
    </location>
</feature>
<feature type="transmembrane region" description="Helical" evidence="1">
    <location>
        <begin position="223"/>
        <end position="244"/>
    </location>
</feature>
<reference evidence="2" key="3">
    <citation type="journal article" date="2023" name="Microbiol. Resour. Announc.">
        <title>Draft Genome Sequence of Granulicatella sp. Strain S8, Isolated from a Marine Fish, Seriola quinqueradiata.</title>
        <authorList>
            <person name="Lee M."/>
            <person name="Farooq A."/>
            <person name="Jeong J.B."/>
            <person name="Jung M.Y."/>
        </authorList>
    </citation>
    <scope>NUCLEOTIDE SEQUENCE</scope>
    <source>
        <strain evidence="2">S8</strain>
    </source>
</reference>
<protein>
    <submittedName>
        <fullName evidence="2">ABC transporter permease</fullName>
    </submittedName>
</protein>
<keyword evidence="3" id="KW-1185">Reference proteome</keyword>
<feature type="transmembrane region" description="Helical" evidence="1">
    <location>
        <begin position="54"/>
        <end position="75"/>
    </location>
</feature>
<sequence>MRNVIKAEFIKERRGANVKLVLIVPFIFVFFNVLMGMLMGPSPEGKSYLMATSFNWYPIMVLPVVLSLLVVNSNNKEKDKHLVFQKSMGLSGAKIILAKNIVILLELLVMLVMSSMAIFVFGSLILREPIVAEVLVAATVVMFVGSLPVIGLSFLVSRFCKKSFFIIIMNFVLTLPSAIIAVTDKWPFFPWSYNLRMLAPIVGVNPNGTFLELSSPLWDLTPVYLGLLLSILVYILSLVGLIAVDRWKKND</sequence>
<feature type="transmembrane region" description="Helical" evidence="1">
    <location>
        <begin position="163"/>
        <end position="183"/>
    </location>
</feature>
<evidence type="ECO:0000313" key="3">
    <source>
        <dbReference type="Proteomes" id="UP001059480"/>
    </source>
</evidence>
<dbReference type="RefSeq" id="WP_256945271.1">
    <property type="nucleotide sequence ID" value="NZ_JANHNZ010000005.1"/>
</dbReference>
<reference evidence="2" key="2">
    <citation type="journal article" date="2023" name="Curr. Microbiol.">
        <title>Granulicatella seriolae sp. nov., a Novel Facultative Anaerobe Isolated from Yellowtail Marine Fish.</title>
        <authorList>
            <person name="Lee M."/>
            <person name="Choi Y.J."/>
            <person name="Farooq A."/>
            <person name="Jeong J.B."/>
            <person name="Jung M.Y."/>
        </authorList>
    </citation>
    <scope>NUCLEOTIDE SEQUENCE</scope>
    <source>
        <strain evidence="2">S8</strain>
    </source>
</reference>
<comment type="caution">
    <text evidence="2">The sequence shown here is derived from an EMBL/GenBank/DDBJ whole genome shotgun (WGS) entry which is preliminary data.</text>
</comment>
<reference evidence="2" key="1">
    <citation type="submission" date="2022-07" db="EMBL/GenBank/DDBJ databases">
        <authorList>
            <person name="Jung M.-Y."/>
            <person name="Lee M."/>
        </authorList>
    </citation>
    <scope>NUCLEOTIDE SEQUENCE</scope>
    <source>
        <strain evidence="2">S8</strain>
    </source>
</reference>
<dbReference type="Pfam" id="PF12730">
    <property type="entry name" value="ABC2_membrane_4"/>
    <property type="match status" value="1"/>
</dbReference>
<name>A0ABT1WQ05_9LACT</name>
<dbReference type="Proteomes" id="UP001059480">
    <property type="component" value="Unassembled WGS sequence"/>
</dbReference>
<keyword evidence="1" id="KW-1133">Transmembrane helix</keyword>
<keyword evidence="1" id="KW-0472">Membrane</keyword>
<feature type="transmembrane region" description="Helical" evidence="1">
    <location>
        <begin position="96"/>
        <end position="122"/>
    </location>
</feature>
<keyword evidence="1" id="KW-0812">Transmembrane</keyword>
<gene>
    <name evidence="2" type="ORF">NPA36_06280</name>
</gene>
<dbReference type="EMBL" id="JANHNZ010000005">
    <property type="protein sequence ID" value="MCQ9210155.1"/>
    <property type="molecule type" value="Genomic_DNA"/>
</dbReference>
<accession>A0ABT1WQ05</accession>
<proteinExistence type="predicted"/>
<feature type="transmembrane region" description="Helical" evidence="1">
    <location>
        <begin position="134"/>
        <end position="156"/>
    </location>
</feature>
<dbReference type="InterPro" id="IPR021205">
    <property type="entry name" value="Lanti_perm_SpaE/MutE/EpiE-like"/>
</dbReference>